<dbReference type="NCBIfam" id="TIGR00262">
    <property type="entry name" value="trpA"/>
    <property type="match status" value="2"/>
</dbReference>
<dbReference type="PANTHER" id="PTHR43406">
    <property type="entry name" value="TRYPTOPHAN SYNTHASE, ALPHA CHAIN"/>
    <property type="match status" value="1"/>
</dbReference>
<accession>A0AAF0PW02</accession>
<evidence type="ECO:0000256" key="4">
    <source>
        <dbReference type="ARBA" id="ARBA00022605"/>
    </source>
</evidence>
<evidence type="ECO:0000313" key="11">
    <source>
        <dbReference type="Proteomes" id="UP001234989"/>
    </source>
</evidence>
<dbReference type="Proteomes" id="UP001234989">
    <property type="component" value="Chromosome 1"/>
</dbReference>
<dbReference type="Pfam" id="PF00290">
    <property type="entry name" value="Trp_syntA"/>
    <property type="match status" value="2"/>
</dbReference>
<evidence type="ECO:0000256" key="3">
    <source>
        <dbReference type="ARBA" id="ARBA00012043"/>
    </source>
</evidence>
<gene>
    <name evidence="10" type="ORF">MTR67_005277</name>
</gene>
<dbReference type="SUPFAM" id="SSF51366">
    <property type="entry name" value="Ribulose-phoshate binding barrel"/>
    <property type="match status" value="2"/>
</dbReference>
<comment type="subunit">
    <text evidence="2">Tetramer of two alpha and two beta chains.</text>
</comment>
<reference evidence="10" key="1">
    <citation type="submission" date="2023-08" db="EMBL/GenBank/DDBJ databases">
        <title>A de novo genome assembly of Solanum verrucosum Schlechtendal, a Mexican diploid species geographically isolated from the other diploid A-genome species in potato relatives.</title>
        <authorList>
            <person name="Hosaka K."/>
        </authorList>
    </citation>
    <scope>NUCLEOTIDE SEQUENCE</scope>
    <source>
        <tissue evidence="10">Young leaves</tissue>
    </source>
</reference>
<dbReference type="EC" id="4.2.1.20" evidence="3"/>
<evidence type="ECO:0000256" key="5">
    <source>
        <dbReference type="ARBA" id="ARBA00022822"/>
    </source>
</evidence>
<dbReference type="GO" id="GO:0004834">
    <property type="term" value="F:tryptophan synthase activity"/>
    <property type="evidence" value="ECO:0007669"/>
    <property type="project" value="UniProtKB-EC"/>
</dbReference>
<dbReference type="EMBL" id="CP133612">
    <property type="protein sequence ID" value="WMV11892.1"/>
    <property type="molecule type" value="Genomic_DNA"/>
</dbReference>
<keyword evidence="6" id="KW-0057">Aromatic amino acid biosynthesis</keyword>
<evidence type="ECO:0000256" key="6">
    <source>
        <dbReference type="ARBA" id="ARBA00023141"/>
    </source>
</evidence>
<dbReference type="PROSITE" id="PS00167">
    <property type="entry name" value="TRP_SYNTHASE_ALPHA"/>
    <property type="match status" value="1"/>
</dbReference>
<organism evidence="10 11">
    <name type="scientific">Solanum verrucosum</name>
    <dbReference type="NCBI Taxonomy" id="315347"/>
    <lineage>
        <taxon>Eukaryota</taxon>
        <taxon>Viridiplantae</taxon>
        <taxon>Streptophyta</taxon>
        <taxon>Embryophyta</taxon>
        <taxon>Tracheophyta</taxon>
        <taxon>Spermatophyta</taxon>
        <taxon>Magnoliopsida</taxon>
        <taxon>eudicotyledons</taxon>
        <taxon>Gunneridae</taxon>
        <taxon>Pentapetalae</taxon>
        <taxon>asterids</taxon>
        <taxon>lamiids</taxon>
        <taxon>Solanales</taxon>
        <taxon>Solanaceae</taxon>
        <taxon>Solanoideae</taxon>
        <taxon>Solaneae</taxon>
        <taxon>Solanum</taxon>
    </lineage>
</organism>
<dbReference type="InterPro" id="IPR018204">
    <property type="entry name" value="Trp_synthase_alpha_AS"/>
</dbReference>
<evidence type="ECO:0000256" key="8">
    <source>
        <dbReference type="ARBA" id="ARBA00049047"/>
    </source>
</evidence>
<dbReference type="InterPro" id="IPR011060">
    <property type="entry name" value="RibuloseP-bd_barrel"/>
</dbReference>
<evidence type="ECO:0000256" key="7">
    <source>
        <dbReference type="ARBA" id="ARBA00023239"/>
    </source>
</evidence>
<sequence length="396" mass="42719">MASFLKATHFIHSNNSHQNHPFSQSYTQRIKISTSRKPLMAALSATATVGLSETFTRLKEQGKVALIPYITAGDPDLATTAEALKLLDRCGSDIIELGVPYSDPLADGPVIQAAASRALSKGTNFAKVISMLEDVVPQLSCPIALFTYYNPILKRGIEKFMATVRDTGVHVEWFFCASDQCCQRRTLVLKRGAKRVECSASLTGRFNVVIKALRLVFLANERLVVPDVPLEETEMLRKEAARHNIELVLLTTPTTPKIRMKAITEASEGFVYLVSAVGVTGARASVSAKVQSLLIDIKEATSKPVAVGFGISKPEHVKQVAEWGADGVIVGSAIVRILGDAKSPEEGLKELEVAEWGADGVIVGSAMVRILGDAKSPEEGLKELEVFTTSLKSALS</sequence>
<protein>
    <recommendedName>
        <fullName evidence="3">tryptophan synthase</fullName>
        <ecNumber evidence="3">4.2.1.20</ecNumber>
    </recommendedName>
</protein>
<evidence type="ECO:0000256" key="2">
    <source>
        <dbReference type="ARBA" id="ARBA00011270"/>
    </source>
</evidence>
<keyword evidence="7" id="KW-0456">Lyase</keyword>
<evidence type="ECO:0000313" key="10">
    <source>
        <dbReference type="EMBL" id="WMV11892.1"/>
    </source>
</evidence>
<dbReference type="HAMAP" id="MF_00131">
    <property type="entry name" value="Trp_synth_alpha"/>
    <property type="match status" value="1"/>
</dbReference>
<name>A0AAF0PW02_SOLVR</name>
<dbReference type="InterPro" id="IPR002028">
    <property type="entry name" value="Trp_synthase_suA"/>
</dbReference>
<dbReference type="AlphaFoldDB" id="A0AAF0PW02"/>
<keyword evidence="4" id="KW-0028">Amino-acid biosynthesis</keyword>
<dbReference type="GO" id="GO:0005829">
    <property type="term" value="C:cytosol"/>
    <property type="evidence" value="ECO:0007669"/>
    <property type="project" value="TreeGrafter"/>
</dbReference>
<evidence type="ECO:0000256" key="1">
    <source>
        <dbReference type="ARBA" id="ARBA00004733"/>
    </source>
</evidence>
<keyword evidence="11" id="KW-1185">Reference proteome</keyword>
<dbReference type="CDD" id="cd04724">
    <property type="entry name" value="Tryptophan_synthase_alpha"/>
    <property type="match status" value="1"/>
</dbReference>
<comment type="catalytic activity">
    <reaction evidence="8">
        <text>(1S,2R)-1-C-(indol-3-yl)glycerol 3-phosphate + L-serine = D-glyceraldehyde 3-phosphate + L-tryptophan + H2O</text>
        <dbReference type="Rhea" id="RHEA:10532"/>
        <dbReference type="ChEBI" id="CHEBI:15377"/>
        <dbReference type="ChEBI" id="CHEBI:33384"/>
        <dbReference type="ChEBI" id="CHEBI:57912"/>
        <dbReference type="ChEBI" id="CHEBI:58866"/>
        <dbReference type="ChEBI" id="CHEBI:59776"/>
        <dbReference type="EC" id="4.2.1.20"/>
    </reaction>
</comment>
<evidence type="ECO:0000256" key="9">
    <source>
        <dbReference type="RuleBase" id="RU003662"/>
    </source>
</evidence>
<proteinExistence type="inferred from homology"/>
<dbReference type="PANTHER" id="PTHR43406:SF1">
    <property type="entry name" value="TRYPTOPHAN SYNTHASE ALPHA CHAIN, CHLOROPLASTIC"/>
    <property type="match status" value="1"/>
</dbReference>
<dbReference type="GO" id="GO:0009507">
    <property type="term" value="C:chloroplast"/>
    <property type="evidence" value="ECO:0007669"/>
    <property type="project" value="TreeGrafter"/>
</dbReference>
<comment type="pathway">
    <text evidence="1">Amino-acid biosynthesis; L-tryptophan biosynthesis; L-tryptophan from chorismate: step 5/5.</text>
</comment>
<comment type="similarity">
    <text evidence="9">Belongs to the TrpA family.</text>
</comment>
<dbReference type="InterPro" id="IPR013785">
    <property type="entry name" value="Aldolase_TIM"/>
</dbReference>
<dbReference type="Gene3D" id="3.20.20.70">
    <property type="entry name" value="Aldolase class I"/>
    <property type="match status" value="2"/>
</dbReference>
<keyword evidence="5" id="KW-0822">Tryptophan biosynthesis</keyword>